<dbReference type="AlphaFoldDB" id="A0A9X8UJ09"/>
<dbReference type="SUPFAM" id="SSF51658">
    <property type="entry name" value="Xylose isomerase-like"/>
    <property type="match status" value="1"/>
</dbReference>
<keyword evidence="2" id="KW-0413">Isomerase</keyword>
<dbReference type="RefSeq" id="WP_132084445.1">
    <property type="nucleotide sequence ID" value="NZ_SLUK01000005.1"/>
</dbReference>
<dbReference type="Gene3D" id="3.20.20.150">
    <property type="entry name" value="Divalent-metal-dependent TIM barrel enzymes"/>
    <property type="match status" value="1"/>
</dbReference>
<name>A0A9X8UJ09_9FIRM</name>
<sequence length="283" mass="31924">MGKENGRLGRGQIANMNICYQMYSLDYFFTSTKRLGLSSIELWGAPPHLDQRFISNGELYRLKRRVRGEGLRIVCYTPFQNGRVINLADRDKSFREFSIGWLRRSLEIASCLETDKMLVTAGRGLLDEPASEAFERAADSLGRLAKTAGRYGITLLLEPLREDESNLVCSLGEAAHMLCRVSDPALKAMADTSPMYAQGENFTGYRRTLRDDFAHVHLVDGDPDGHLALGDGNLPLKKYLEELIELGYNGTMTLELIADAYFRDPEAPLRRSLRFLSPYLEED</sequence>
<evidence type="ECO:0000259" key="1">
    <source>
        <dbReference type="Pfam" id="PF01261"/>
    </source>
</evidence>
<feature type="domain" description="Xylose isomerase-like TIM barrel" evidence="1">
    <location>
        <begin position="32"/>
        <end position="277"/>
    </location>
</feature>
<gene>
    <name evidence="2" type="ORF">EDD78_10565</name>
</gene>
<dbReference type="Proteomes" id="UP000294682">
    <property type="component" value="Unassembled WGS sequence"/>
</dbReference>
<reference evidence="2 3" key="1">
    <citation type="submission" date="2019-03" db="EMBL/GenBank/DDBJ databases">
        <title>Genomic Encyclopedia of Type Strains, Phase IV (KMG-IV): sequencing the most valuable type-strain genomes for metagenomic binning, comparative biology and taxonomic classification.</title>
        <authorList>
            <person name="Goeker M."/>
        </authorList>
    </citation>
    <scope>NUCLEOTIDE SEQUENCE [LARGE SCALE GENOMIC DNA]</scope>
    <source>
        <strain evidence="2 3">DSM 100433</strain>
    </source>
</reference>
<dbReference type="Pfam" id="PF01261">
    <property type="entry name" value="AP_endonuc_2"/>
    <property type="match status" value="1"/>
</dbReference>
<dbReference type="InterPro" id="IPR036237">
    <property type="entry name" value="Xyl_isomerase-like_sf"/>
</dbReference>
<proteinExistence type="predicted"/>
<evidence type="ECO:0000313" key="3">
    <source>
        <dbReference type="Proteomes" id="UP000294682"/>
    </source>
</evidence>
<comment type="caution">
    <text evidence="2">The sequence shown here is derived from an EMBL/GenBank/DDBJ whole genome shotgun (WGS) entry which is preliminary data.</text>
</comment>
<dbReference type="GO" id="GO:0016853">
    <property type="term" value="F:isomerase activity"/>
    <property type="evidence" value="ECO:0007669"/>
    <property type="project" value="UniProtKB-KW"/>
</dbReference>
<accession>A0A9X8UJ09</accession>
<dbReference type="PANTHER" id="PTHR12110">
    <property type="entry name" value="HYDROXYPYRUVATE ISOMERASE"/>
    <property type="match status" value="1"/>
</dbReference>
<evidence type="ECO:0000313" key="2">
    <source>
        <dbReference type="EMBL" id="TCL43436.1"/>
    </source>
</evidence>
<keyword evidence="3" id="KW-1185">Reference proteome</keyword>
<dbReference type="InterPro" id="IPR013022">
    <property type="entry name" value="Xyl_isomerase-like_TIM-brl"/>
</dbReference>
<organism evidence="2 3">
    <name type="scientific">Harryflintia acetispora</name>
    <dbReference type="NCBI Taxonomy" id="1849041"/>
    <lineage>
        <taxon>Bacteria</taxon>
        <taxon>Bacillati</taxon>
        <taxon>Bacillota</taxon>
        <taxon>Clostridia</taxon>
        <taxon>Eubacteriales</taxon>
        <taxon>Oscillospiraceae</taxon>
        <taxon>Harryflintia</taxon>
    </lineage>
</organism>
<dbReference type="InterPro" id="IPR050312">
    <property type="entry name" value="IolE/XylAMocC-like"/>
</dbReference>
<protein>
    <submittedName>
        <fullName evidence="2">Sugar phosphate isomerase/epimerase</fullName>
    </submittedName>
</protein>
<dbReference type="PANTHER" id="PTHR12110:SF21">
    <property type="entry name" value="XYLOSE ISOMERASE-LIKE TIM BARREL DOMAIN-CONTAINING PROTEIN"/>
    <property type="match status" value="1"/>
</dbReference>
<dbReference type="EMBL" id="SLUK01000005">
    <property type="protein sequence ID" value="TCL43436.1"/>
    <property type="molecule type" value="Genomic_DNA"/>
</dbReference>